<dbReference type="EMBL" id="CAMXCT020001066">
    <property type="protein sequence ID" value="CAL1139644.1"/>
    <property type="molecule type" value="Genomic_DNA"/>
</dbReference>
<feature type="domain" description="EF-hand" evidence="2">
    <location>
        <begin position="331"/>
        <end position="366"/>
    </location>
</feature>
<sequence>MVIGMVSSRKMAMVVPAGTEITRQGVSDAGKRGCVMVVKPVARAYILSGHMMSSWFVGDWLLRKKWPAIMAMFLALAFHAADYFGAFYTLREVPGVNNTPVAMYQPTLLSSTMSVASMVAFTLSLVCVLTRVHSQLLWMTLRTFDPWAIIACSARGWSARTFSRYWLQQSQSDAGWHSDAGWVHNYIAYGIDLVIILQFSGLLILVEAADIPKDVKRIFVAICLLYCVVISAVTLFWSEMPDWDTDAEVQILFFATMAPKSQFVSAYGTMAVLLTKAAVSTILQKNAFMYLRCHYEYCMDQLDTSFAKLATTDPSCIVYADFRLALQEIGISESHIFAGFNRLDVDHTGKVSLHNFRTCLMDIFAEHPDASHTVLLAKFCQEAFNHVSGYSSLDSMFGTVFSQWRRMKIEDFGECMYRSLVQDASLEKLFRRERMRTQSLLFAAFIQVALCWLEERDFRKVERDMISLGLRHRSYGIQPSYVCVFQIALLQTLCQNLNGLSLQAEISWSVVWSHFVVAPFLQGLVDLDGERPAVYRAVKDLLVETKKQPTCIQSLVHNLHHVVGGFWDWNKLFRDPEHERQHLAMLLGFLVAVADDLDAGEILKARQRIRGIANIHWDRGVVPRHMLAFQHAMSVTFREVVGPHVFTHAAESSWAVFMQTEVLEILLLAPFAETQDRVEAWACEIGCRSVDLKAFASLTDLACLDESMAEKGLQRLQAESGKYHEELTVNDVIKTFCDESMQHPSWTFEKVLENYCKMPPARDLYLSGSSELLE</sequence>
<evidence type="ECO:0000313" key="5">
    <source>
        <dbReference type="Proteomes" id="UP001152797"/>
    </source>
</evidence>
<name>A0A9P1FQY1_9DINO</name>
<keyword evidence="1" id="KW-0812">Transmembrane</keyword>
<evidence type="ECO:0000313" key="3">
    <source>
        <dbReference type="EMBL" id="CAI3986269.1"/>
    </source>
</evidence>
<feature type="transmembrane region" description="Helical" evidence="1">
    <location>
        <begin position="218"/>
        <end position="237"/>
    </location>
</feature>
<feature type="transmembrane region" description="Helical" evidence="1">
    <location>
        <begin position="68"/>
        <end position="88"/>
    </location>
</feature>
<evidence type="ECO:0000259" key="2">
    <source>
        <dbReference type="PROSITE" id="PS50222"/>
    </source>
</evidence>
<organism evidence="3">
    <name type="scientific">Cladocopium goreaui</name>
    <dbReference type="NCBI Taxonomy" id="2562237"/>
    <lineage>
        <taxon>Eukaryota</taxon>
        <taxon>Sar</taxon>
        <taxon>Alveolata</taxon>
        <taxon>Dinophyceae</taxon>
        <taxon>Suessiales</taxon>
        <taxon>Symbiodiniaceae</taxon>
        <taxon>Cladocopium</taxon>
    </lineage>
</organism>
<dbReference type="GO" id="GO:0019825">
    <property type="term" value="F:oxygen binding"/>
    <property type="evidence" value="ECO:0007669"/>
    <property type="project" value="InterPro"/>
</dbReference>
<feature type="transmembrane region" description="Helical" evidence="1">
    <location>
        <begin position="264"/>
        <end position="283"/>
    </location>
</feature>
<dbReference type="Gene3D" id="1.10.490.10">
    <property type="entry name" value="Globins"/>
    <property type="match status" value="2"/>
</dbReference>
<dbReference type="PROSITE" id="PS50222">
    <property type="entry name" value="EF_HAND_2"/>
    <property type="match status" value="1"/>
</dbReference>
<dbReference type="OrthoDB" id="428988at2759"/>
<dbReference type="GO" id="GO:0005509">
    <property type="term" value="F:calcium ion binding"/>
    <property type="evidence" value="ECO:0007669"/>
    <property type="project" value="InterPro"/>
</dbReference>
<dbReference type="AlphaFoldDB" id="A0A9P1FQY1"/>
<protein>
    <submittedName>
        <fullName evidence="4">EF-hand domain-containing protein</fullName>
    </submittedName>
</protein>
<reference evidence="3" key="1">
    <citation type="submission" date="2022-10" db="EMBL/GenBank/DDBJ databases">
        <authorList>
            <person name="Chen Y."/>
            <person name="Dougan E. K."/>
            <person name="Chan C."/>
            <person name="Rhodes N."/>
            <person name="Thang M."/>
        </authorList>
    </citation>
    <scope>NUCLEOTIDE SEQUENCE</scope>
</reference>
<keyword evidence="1" id="KW-0472">Membrane</keyword>
<dbReference type="InterPro" id="IPR011992">
    <property type="entry name" value="EF-hand-dom_pair"/>
</dbReference>
<evidence type="ECO:0000313" key="4">
    <source>
        <dbReference type="EMBL" id="CAL4773581.1"/>
    </source>
</evidence>
<evidence type="ECO:0000256" key="1">
    <source>
        <dbReference type="SAM" id="Phobius"/>
    </source>
</evidence>
<dbReference type="Proteomes" id="UP001152797">
    <property type="component" value="Unassembled WGS sequence"/>
</dbReference>
<proteinExistence type="predicted"/>
<gene>
    <name evidence="3" type="ORF">C1SCF055_LOCUS13635</name>
</gene>
<dbReference type="SUPFAM" id="SSF46458">
    <property type="entry name" value="Globin-like"/>
    <property type="match status" value="2"/>
</dbReference>
<dbReference type="InterPro" id="IPR002048">
    <property type="entry name" value="EF_hand_dom"/>
</dbReference>
<feature type="transmembrane region" description="Helical" evidence="1">
    <location>
        <begin position="186"/>
        <end position="206"/>
    </location>
</feature>
<dbReference type="InterPro" id="IPR044399">
    <property type="entry name" value="Mb-like_M"/>
</dbReference>
<dbReference type="InterPro" id="IPR012292">
    <property type="entry name" value="Globin/Proto"/>
</dbReference>
<comment type="caution">
    <text evidence="3">The sequence shown here is derived from an EMBL/GenBank/DDBJ whole genome shotgun (WGS) entry which is preliminary data.</text>
</comment>
<dbReference type="EMBL" id="CAMXCT030001066">
    <property type="protein sequence ID" value="CAL4773581.1"/>
    <property type="molecule type" value="Genomic_DNA"/>
</dbReference>
<dbReference type="SUPFAM" id="SSF47473">
    <property type="entry name" value="EF-hand"/>
    <property type="match status" value="1"/>
</dbReference>
<accession>A0A9P1FQY1</accession>
<dbReference type="GO" id="GO:0020037">
    <property type="term" value="F:heme binding"/>
    <property type="evidence" value="ECO:0007669"/>
    <property type="project" value="InterPro"/>
</dbReference>
<dbReference type="EMBL" id="CAMXCT010001066">
    <property type="protein sequence ID" value="CAI3986269.1"/>
    <property type="molecule type" value="Genomic_DNA"/>
</dbReference>
<dbReference type="CDD" id="cd01040">
    <property type="entry name" value="Mb-like"/>
    <property type="match status" value="1"/>
</dbReference>
<feature type="transmembrane region" description="Helical" evidence="1">
    <location>
        <begin position="108"/>
        <end position="129"/>
    </location>
</feature>
<dbReference type="InterPro" id="IPR009050">
    <property type="entry name" value="Globin-like_sf"/>
</dbReference>
<reference evidence="4 5" key="2">
    <citation type="submission" date="2024-05" db="EMBL/GenBank/DDBJ databases">
        <authorList>
            <person name="Chen Y."/>
            <person name="Shah S."/>
            <person name="Dougan E. K."/>
            <person name="Thang M."/>
            <person name="Chan C."/>
        </authorList>
    </citation>
    <scope>NUCLEOTIDE SEQUENCE [LARGE SCALE GENOMIC DNA]</scope>
</reference>
<keyword evidence="1" id="KW-1133">Transmembrane helix</keyword>
<keyword evidence="5" id="KW-1185">Reference proteome</keyword>